<dbReference type="Gene3D" id="3.30.565.10">
    <property type="entry name" value="Histidine kinase-like ATPase, C-terminal domain"/>
    <property type="match status" value="1"/>
</dbReference>
<name>A0ABU0PDX3_9MICO</name>
<dbReference type="CDD" id="cd16917">
    <property type="entry name" value="HATPase_UhpB-NarQ-NarX-like"/>
    <property type="match status" value="1"/>
</dbReference>
<feature type="domain" description="Signal transduction histidine kinase subgroup 3 dimerisation and phosphoacceptor" evidence="10">
    <location>
        <begin position="209"/>
        <end position="274"/>
    </location>
</feature>
<keyword evidence="12" id="KW-1185">Reference proteome</keyword>
<evidence type="ECO:0000256" key="3">
    <source>
        <dbReference type="ARBA" id="ARBA00022553"/>
    </source>
</evidence>
<evidence type="ECO:0000256" key="7">
    <source>
        <dbReference type="ARBA" id="ARBA00022840"/>
    </source>
</evidence>
<accession>A0ABU0PDX3</accession>
<dbReference type="InterPro" id="IPR011712">
    <property type="entry name" value="Sig_transdc_His_kin_sub3_dim/P"/>
</dbReference>
<evidence type="ECO:0000256" key="2">
    <source>
        <dbReference type="ARBA" id="ARBA00012438"/>
    </source>
</evidence>
<keyword evidence="7" id="KW-0067">ATP-binding</keyword>
<evidence type="ECO:0000313" key="11">
    <source>
        <dbReference type="EMBL" id="MDQ0645531.1"/>
    </source>
</evidence>
<dbReference type="GO" id="GO:0016301">
    <property type="term" value="F:kinase activity"/>
    <property type="evidence" value="ECO:0007669"/>
    <property type="project" value="UniProtKB-KW"/>
</dbReference>
<dbReference type="EC" id="2.7.13.3" evidence="2"/>
<protein>
    <recommendedName>
        <fullName evidence="2">histidine kinase</fullName>
        <ecNumber evidence="2">2.7.13.3</ecNumber>
    </recommendedName>
</protein>
<feature type="transmembrane region" description="Helical" evidence="9">
    <location>
        <begin position="38"/>
        <end position="59"/>
    </location>
</feature>
<organism evidence="11 12">
    <name type="scientific">Microbacterium murale</name>
    <dbReference type="NCBI Taxonomy" id="1081040"/>
    <lineage>
        <taxon>Bacteria</taxon>
        <taxon>Bacillati</taxon>
        <taxon>Actinomycetota</taxon>
        <taxon>Actinomycetes</taxon>
        <taxon>Micrococcales</taxon>
        <taxon>Microbacteriaceae</taxon>
        <taxon>Microbacterium</taxon>
    </lineage>
</organism>
<evidence type="ECO:0000313" key="12">
    <source>
        <dbReference type="Proteomes" id="UP001239085"/>
    </source>
</evidence>
<feature type="transmembrane region" description="Helical" evidence="9">
    <location>
        <begin position="66"/>
        <end position="83"/>
    </location>
</feature>
<dbReference type="Proteomes" id="UP001239085">
    <property type="component" value="Unassembled WGS sequence"/>
</dbReference>
<dbReference type="InterPro" id="IPR036890">
    <property type="entry name" value="HATPase_C_sf"/>
</dbReference>
<keyword evidence="5" id="KW-0547">Nucleotide-binding</keyword>
<evidence type="ECO:0000256" key="6">
    <source>
        <dbReference type="ARBA" id="ARBA00022777"/>
    </source>
</evidence>
<evidence type="ECO:0000256" key="1">
    <source>
        <dbReference type="ARBA" id="ARBA00000085"/>
    </source>
</evidence>
<feature type="transmembrane region" description="Helical" evidence="9">
    <location>
        <begin position="89"/>
        <end position="118"/>
    </location>
</feature>
<dbReference type="InterPro" id="IPR050482">
    <property type="entry name" value="Sensor_HK_TwoCompSys"/>
</dbReference>
<evidence type="ECO:0000256" key="4">
    <source>
        <dbReference type="ARBA" id="ARBA00022679"/>
    </source>
</evidence>
<dbReference type="PANTHER" id="PTHR24421:SF10">
    <property type="entry name" value="NITRATE_NITRITE SENSOR PROTEIN NARQ"/>
    <property type="match status" value="1"/>
</dbReference>
<evidence type="ECO:0000259" key="10">
    <source>
        <dbReference type="Pfam" id="PF07730"/>
    </source>
</evidence>
<proteinExistence type="predicted"/>
<evidence type="ECO:0000256" key="9">
    <source>
        <dbReference type="SAM" id="Phobius"/>
    </source>
</evidence>
<evidence type="ECO:0000256" key="8">
    <source>
        <dbReference type="ARBA" id="ARBA00023012"/>
    </source>
</evidence>
<comment type="catalytic activity">
    <reaction evidence="1">
        <text>ATP + protein L-histidine = ADP + protein N-phospho-L-histidine.</text>
        <dbReference type="EC" id="2.7.13.3"/>
    </reaction>
</comment>
<gene>
    <name evidence="11" type="ORF">QFZ46_003691</name>
</gene>
<keyword evidence="9" id="KW-0472">Membrane</keyword>
<dbReference type="EMBL" id="JAUSXK010000001">
    <property type="protein sequence ID" value="MDQ0645531.1"/>
    <property type="molecule type" value="Genomic_DNA"/>
</dbReference>
<reference evidence="11 12" key="1">
    <citation type="submission" date="2023-07" db="EMBL/GenBank/DDBJ databases">
        <title>Comparative genomics of wheat-associated soil bacteria to identify genetic determinants of phenazine resistance.</title>
        <authorList>
            <person name="Mouncey N."/>
        </authorList>
    </citation>
    <scope>NUCLEOTIDE SEQUENCE [LARGE SCALE GENOMIC DNA]</scope>
    <source>
        <strain evidence="11 12">W2I7</strain>
    </source>
</reference>
<comment type="caution">
    <text evidence="11">The sequence shown here is derived from an EMBL/GenBank/DDBJ whole genome shotgun (WGS) entry which is preliminary data.</text>
</comment>
<sequence>MGISVLRSQYAHVVLVVDSAPKGAGDTGGVPTLRPPGIATPLGDVIAVAVVVLFGVVPFPDETSRAHGPLLAVALLPAAAMPFRRRWPIAALGVSVVCDVVMAFAGVLAPSTLIAVAITTFSVTSRSRRWIGILSVAVATLVVFFVNSVPLGGDLFDSLAMQFVTLIVLAGALGDAARSRREYLTAMMERAERAERGQEDEARRRVAEERVRIARDLHDVVAHQISVISLSAGVASSSLESRPERAREALSNIRSASRTVLTDIGGLMTLLRADDPEDPHGLHPQAGLDSVGDLITRFADVGLRVELEPAQVMPVLSPAVNHVAYLALQEGLTNAHKHGAEGRAAVRLRSGDGEVVLIIANPLGDGPPSTTASGHGLRGLRERVAAVRGRVETAHDAEEFRLEISLPAEETTAR</sequence>
<keyword evidence="4" id="KW-0808">Transferase</keyword>
<dbReference type="Pfam" id="PF07730">
    <property type="entry name" value="HisKA_3"/>
    <property type="match status" value="1"/>
</dbReference>
<dbReference type="SUPFAM" id="SSF55874">
    <property type="entry name" value="ATPase domain of HSP90 chaperone/DNA topoisomerase II/histidine kinase"/>
    <property type="match status" value="1"/>
</dbReference>
<keyword evidence="3" id="KW-0597">Phosphoprotein</keyword>
<keyword evidence="6 11" id="KW-0418">Kinase</keyword>
<keyword evidence="8" id="KW-0902">Two-component regulatory system</keyword>
<keyword evidence="9" id="KW-0812">Transmembrane</keyword>
<feature type="transmembrane region" description="Helical" evidence="9">
    <location>
        <begin position="130"/>
        <end position="147"/>
    </location>
</feature>
<dbReference type="PANTHER" id="PTHR24421">
    <property type="entry name" value="NITRATE/NITRITE SENSOR PROTEIN NARX-RELATED"/>
    <property type="match status" value="1"/>
</dbReference>
<keyword evidence="9" id="KW-1133">Transmembrane helix</keyword>
<evidence type="ECO:0000256" key="5">
    <source>
        <dbReference type="ARBA" id="ARBA00022741"/>
    </source>
</evidence>
<dbReference type="Gene3D" id="1.20.5.1930">
    <property type="match status" value="1"/>
</dbReference>